<keyword evidence="1" id="KW-0175">Coiled coil</keyword>
<evidence type="ECO:0000256" key="1">
    <source>
        <dbReference type="SAM" id="Coils"/>
    </source>
</evidence>
<dbReference type="AlphaFoldDB" id="A0AAV5SY21"/>
<keyword evidence="4" id="KW-1185">Reference proteome</keyword>
<accession>A0AAV5SY21</accession>
<dbReference type="Proteomes" id="UP001432027">
    <property type="component" value="Unassembled WGS sequence"/>
</dbReference>
<organism evidence="3 4">
    <name type="scientific">Pristionchus entomophagus</name>
    <dbReference type="NCBI Taxonomy" id="358040"/>
    <lineage>
        <taxon>Eukaryota</taxon>
        <taxon>Metazoa</taxon>
        <taxon>Ecdysozoa</taxon>
        <taxon>Nematoda</taxon>
        <taxon>Chromadorea</taxon>
        <taxon>Rhabditida</taxon>
        <taxon>Rhabditina</taxon>
        <taxon>Diplogasteromorpha</taxon>
        <taxon>Diplogasteroidea</taxon>
        <taxon>Neodiplogasteridae</taxon>
        <taxon>Pristionchus</taxon>
    </lineage>
</organism>
<dbReference type="EMBL" id="BTSX01000002">
    <property type="protein sequence ID" value="GMS85149.1"/>
    <property type="molecule type" value="Genomic_DNA"/>
</dbReference>
<feature type="coiled-coil region" evidence="1">
    <location>
        <begin position="85"/>
        <end position="112"/>
    </location>
</feature>
<evidence type="ECO:0008006" key="5">
    <source>
        <dbReference type="Google" id="ProtNLM"/>
    </source>
</evidence>
<proteinExistence type="predicted"/>
<evidence type="ECO:0000313" key="4">
    <source>
        <dbReference type="Proteomes" id="UP001432027"/>
    </source>
</evidence>
<feature type="region of interest" description="Disordered" evidence="2">
    <location>
        <begin position="16"/>
        <end position="38"/>
    </location>
</feature>
<evidence type="ECO:0000256" key="2">
    <source>
        <dbReference type="SAM" id="MobiDB-lite"/>
    </source>
</evidence>
<protein>
    <recommendedName>
        <fullName evidence="5">BZIP domain-containing protein</fullName>
    </recommendedName>
</protein>
<name>A0AAV5SY21_9BILA</name>
<sequence length="159" mass="19347">MRQCFQVAPLTHSYNGPVETVAPSESVAESEDNQREPPVDKMEIVEAVAPSVIVEEGEEIEVVHARSGRHSRGDSSLFVVAPMKKRQENLEIQRLRRRLEMEKERRNKMELNWRRVRRRRTQRHWMRRRRNWRRRADCYRRQSRKREQHKGERIMLRTH</sequence>
<comment type="caution">
    <text evidence="3">The sequence shown here is derived from an EMBL/GenBank/DDBJ whole genome shotgun (WGS) entry which is preliminary data.</text>
</comment>
<gene>
    <name evidence="3" type="ORF">PENTCL1PPCAC_7324</name>
</gene>
<reference evidence="3" key="1">
    <citation type="submission" date="2023-10" db="EMBL/GenBank/DDBJ databases">
        <title>Genome assembly of Pristionchus species.</title>
        <authorList>
            <person name="Yoshida K."/>
            <person name="Sommer R.J."/>
        </authorList>
    </citation>
    <scope>NUCLEOTIDE SEQUENCE</scope>
    <source>
        <strain evidence="3">RS0144</strain>
    </source>
</reference>
<evidence type="ECO:0000313" key="3">
    <source>
        <dbReference type="EMBL" id="GMS85149.1"/>
    </source>
</evidence>